<accession>A0A7V5PPH4</accession>
<dbReference type="EMBL" id="DROD01000449">
    <property type="protein sequence ID" value="HHJ52864.1"/>
    <property type="molecule type" value="Genomic_DNA"/>
</dbReference>
<comment type="caution">
    <text evidence="2">The sequence shown here is derived from an EMBL/GenBank/DDBJ whole genome shotgun (WGS) entry which is preliminary data.</text>
</comment>
<evidence type="ECO:0000313" key="2">
    <source>
        <dbReference type="EMBL" id="HHJ52864.1"/>
    </source>
</evidence>
<dbReference type="PANTHER" id="PTHR38339:SF1">
    <property type="entry name" value="TRANSGLUTAMINASE-LIKE DOMAIN-CONTAINING PROTEIN"/>
    <property type="match status" value="1"/>
</dbReference>
<evidence type="ECO:0000259" key="1">
    <source>
        <dbReference type="SMART" id="SM00460"/>
    </source>
</evidence>
<sequence>MVILLLLIAAVACNRQGKAPDYRALIDRGEFSRAAEQIKARLNNETNLPASEREQLMYELARMDRIRKDFTATRDEVVAFIKKYIPDVSERDIRRWEQERSLEFMVIDGQKRYFNHAARNLFRINKECRKIWAAAHPETGEEKKFDLDKHNREVIAAADAQGTPFVKPVRFHIQYTVTVKPDQVPDGKTVRCWIPFPREIPQRQTDVTLIGSDPERHALAPANLLQRTVYLEKEARAGQPTVFSVEYEFTAHGFYRAIDPQKVVPVDPNGPLKPFLQERPPHIVFTPQLRELSRRIVGSETNPYRIAQKLFAWIDQNIPWASAREYSTIRNIPMYAYLNRHGDCGIQTLLFITLCRLNGIPARWQSGWEFQPPSDSMHDWGMIYFEPYGWVPMDVTYGLRKTKEQDPFRWFYLHGMDSYRLIFNDDFSVPFDPPKKHLRSETVDSQRGEVEWVGGNLYFDQWDWNMDWRIVSLGS</sequence>
<dbReference type="SMART" id="SM00460">
    <property type="entry name" value="TGc"/>
    <property type="match status" value="1"/>
</dbReference>
<protein>
    <submittedName>
        <fullName evidence="2">Transglutaminase domain-containing protein</fullName>
    </submittedName>
</protein>
<dbReference type="InterPro" id="IPR038765">
    <property type="entry name" value="Papain-like_cys_pep_sf"/>
</dbReference>
<dbReference type="InterPro" id="IPR002931">
    <property type="entry name" value="Transglutaminase-like"/>
</dbReference>
<dbReference type="AlphaFoldDB" id="A0A7V5PPH4"/>
<proteinExistence type="predicted"/>
<dbReference type="PANTHER" id="PTHR38339">
    <property type="entry name" value="TRANSGLUTAMINASE DOMAIN PROTEIN"/>
    <property type="match status" value="1"/>
</dbReference>
<dbReference type="SUPFAM" id="SSF54001">
    <property type="entry name" value="Cysteine proteinases"/>
    <property type="match status" value="1"/>
</dbReference>
<feature type="domain" description="Transglutaminase-like" evidence="1">
    <location>
        <begin position="336"/>
        <end position="397"/>
    </location>
</feature>
<dbReference type="Pfam" id="PF01841">
    <property type="entry name" value="Transglut_core"/>
    <property type="match status" value="1"/>
</dbReference>
<reference evidence="2" key="1">
    <citation type="journal article" date="2020" name="mSystems">
        <title>Genome- and Community-Level Interaction Insights into Carbon Utilization and Element Cycling Functions of Hydrothermarchaeota in Hydrothermal Sediment.</title>
        <authorList>
            <person name="Zhou Z."/>
            <person name="Liu Y."/>
            <person name="Xu W."/>
            <person name="Pan J."/>
            <person name="Luo Z.H."/>
            <person name="Li M."/>
        </authorList>
    </citation>
    <scope>NUCLEOTIDE SEQUENCE [LARGE SCALE GENOMIC DNA]</scope>
    <source>
        <strain evidence="2">HyVt-527</strain>
    </source>
</reference>
<dbReference type="Gene3D" id="3.10.620.30">
    <property type="match status" value="1"/>
</dbReference>
<gene>
    <name evidence="2" type="ORF">ENJ89_06690</name>
</gene>
<dbReference type="Proteomes" id="UP000886124">
    <property type="component" value="Unassembled WGS sequence"/>
</dbReference>
<name>A0A7V5PPH4_CALAY</name>
<organism evidence="2">
    <name type="scientific">Caldithrix abyssi</name>
    <dbReference type="NCBI Taxonomy" id="187145"/>
    <lineage>
        <taxon>Bacteria</taxon>
        <taxon>Pseudomonadati</taxon>
        <taxon>Calditrichota</taxon>
        <taxon>Calditrichia</taxon>
        <taxon>Calditrichales</taxon>
        <taxon>Calditrichaceae</taxon>
        <taxon>Caldithrix</taxon>
    </lineage>
</organism>